<accession>A0A6A6SP08</accession>
<name>A0A6A6SP08_9PLEO</name>
<evidence type="ECO:0000256" key="5">
    <source>
        <dbReference type="ARBA" id="ARBA00038359"/>
    </source>
</evidence>
<dbReference type="OrthoDB" id="10017208at2759"/>
<keyword evidence="4 6" id="KW-0472">Membrane</keyword>
<feature type="domain" description="Rhodopsin" evidence="7">
    <location>
        <begin position="21"/>
        <end position="258"/>
    </location>
</feature>
<dbReference type="Proteomes" id="UP000799324">
    <property type="component" value="Unassembled WGS sequence"/>
</dbReference>
<protein>
    <recommendedName>
        <fullName evidence="7">Rhodopsin domain-containing protein</fullName>
    </recommendedName>
</protein>
<dbReference type="EMBL" id="MU004500">
    <property type="protein sequence ID" value="KAF2649252.1"/>
    <property type="molecule type" value="Genomic_DNA"/>
</dbReference>
<dbReference type="PANTHER" id="PTHR33048">
    <property type="entry name" value="PTH11-LIKE INTEGRAL MEMBRANE PROTEIN (AFU_ORTHOLOGUE AFUA_5G11245)"/>
    <property type="match status" value="1"/>
</dbReference>
<keyword evidence="3 6" id="KW-1133">Transmembrane helix</keyword>
<feature type="transmembrane region" description="Helical" evidence="6">
    <location>
        <begin position="85"/>
        <end position="103"/>
    </location>
</feature>
<dbReference type="InterPro" id="IPR049326">
    <property type="entry name" value="Rhodopsin_dom_fungi"/>
</dbReference>
<comment type="similarity">
    <text evidence="5">Belongs to the SAT4 family.</text>
</comment>
<feature type="transmembrane region" description="Helical" evidence="6">
    <location>
        <begin position="158"/>
        <end position="178"/>
    </location>
</feature>
<evidence type="ECO:0000313" key="8">
    <source>
        <dbReference type="EMBL" id="KAF2649252.1"/>
    </source>
</evidence>
<comment type="subcellular location">
    <subcellularLocation>
        <location evidence="1">Membrane</location>
        <topology evidence="1">Multi-pass membrane protein</topology>
    </subcellularLocation>
</comment>
<evidence type="ECO:0000256" key="4">
    <source>
        <dbReference type="ARBA" id="ARBA00023136"/>
    </source>
</evidence>
<keyword evidence="9" id="KW-1185">Reference proteome</keyword>
<dbReference type="Pfam" id="PF20684">
    <property type="entry name" value="Fung_rhodopsin"/>
    <property type="match status" value="1"/>
</dbReference>
<keyword evidence="2 6" id="KW-0812">Transmembrane</keyword>
<evidence type="ECO:0000256" key="1">
    <source>
        <dbReference type="ARBA" id="ARBA00004141"/>
    </source>
</evidence>
<feature type="transmembrane region" description="Helical" evidence="6">
    <location>
        <begin position="6"/>
        <end position="25"/>
    </location>
</feature>
<sequence length="264" mass="29652">SVVFVSLASACTLLATVSVAIRFVSRLRMSKSWWDDWTILAALVLAYGYLLTVVLAVTIGGAGYHIVQYSQDQIERYLQMIMANYALYSASITLSKLAILLFLHCVFGRERWLMIGTWIIGCLVIAYFFLALGFLIFACNPVRGAWNPWIQSKCINSKAFWIGMAAFNIVLDLALLVLPQMTLWKLQLSRQKRLMISMIFVLGGLVCVASVVRIWYLSRIDMADLTCKSISDPPSFTIIETDLSIICACLPMFPALFRSDTQSK</sequence>
<evidence type="ECO:0000313" key="9">
    <source>
        <dbReference type="Proteomes" id="UP000799324"/>
    </source>
</evidence>
<gene>
    <name evidence="8" type="ORF">K491DRAFT_553090</name>
</gene>
<feature type="non-terminal residue" evidence="8">
    <location>
        <position position="264"/>
    </location>
</feature>
<feature type="transmembrane region" description="Helical" evidence="6">
    <location>
        <begin position="115"/>
        <end position="138"/>
    </location>
</feature>
<organism evidence="8 9">
    <name type="scientific">Lophiostoma macrostomum CBS 122681</name>
    <dbReference type="NCBI Taxonomy" id="1314788"/>
    <lineage>
        <taxon>Eukaryota</taxon>
        <taxon>Fungi</taxon>
        <taxon>Dikarya</taxon>
        <taxon>Ascomycota</taxon>
        <taxon>Pezizomycotina</taxon>
        <taxon>Dothideomycetes</taxon>
        <taxon>Pleosporomycetidae</taxon>
        <taxon>Pleosporales</taxon>
        <taxon>Lophiostomataceae</taxon>
        <taxon>Lophiostoma</taxon>
    </lineage>
</organism>
<evidence type="ECO:0000259" key="7">
    <source>
        <dbReference type="Pfam" id="PF20684"/>
    </source>
</evidence>
<dbReference type="InterPro" id="IPR052337">
    <property type="entry name" value="SAT4-like"/>
</dbReference>
<dbReference type="GO" id="GO:0016020">
    <property type="term" value="C:membrane"/>
    <property type="evidence" value="ECO:0007669"/>
    <property type="project" value="UniProtKB-SubCell"/>
</dbReference>
<feature type="transmembrane region" description="Helical" evidence="6">
    <location>
        <begin position="194"/>
        <end position="216"/>
    </location>
</feature>
<evidence type="ECO:0000256" key="6">
    <source>
        <dbReference type="SAM" id="Phobius"/>
    </source>
</evidence>
<dbReference type="PANTHER" id="PTHR33048:SF151">
    <property type="entry name" value="INTEGRAL MEMBRANE PROTEIN"/>
    <property type="match status" value="1"/>
</dbReference>
<feature type="non-terminal residue" evidence="8">
    <location>
        <position position="1"/>
    </location>
</feature>
<dbReference type="AlphaFoldDB" id="A0A6A6SP08"/>
<feature type="transmembrane region" description="Helical" evidence="6">
    <location>
        <begin position="37"/>
        <end position="65"/>
    </location>
</feature>
<reference evidence="8" key="1">
    <citation type="journal article" date="2020" name="Stud. Mycol.">
        <title>101 Dothideomycetes genomes: a test case for predicting lifestyles and emergence of pathogens.</title>
        <authorList>
            <person name="Haridas S."/>
            <person name="Albert R."/>
            <person name="Binder M."/>
            <person name="Bloem J."/>
            <person name="Labutti K."/>
            <person name="Salamov A."/>
            <person name="Andreopoulos B."/>
            <person name="Baker S."/>
            <person name="Barry K."/>
            <person name="Bills G."/>
            <person name="Bluhm B."/>
            <person name="Cannon C."/>
            <person name="Castanera R."/>
            <person name="Culley D."/>
            <person name="Daum C."/>
            <person name="Ezra D."/>
            <person name="Gonzalez J."/>
            <person name="Henrissat B."/>
            <person name="Kuo A."/>
            <person name="Liang C."/>
            <person name="Lipzen A."/>
            <person name="Lutzoni F."/>
            <person name="Magnuson J."/>
            <person name="Mondo S."/>
            <person name="Nolan M."/>
            <person name="Ohm R."/>
            <person name="Pangilinan J."/>
            <person name="Park H.-J."/>
            <person name="Ramirez L."/>
            <person name="Alfaro M."/>
            <person name="Sun H."/>
            <person name="Tritt A."/>
            <person name="Yoshinaga Y."/>
            <person name="Zwiers L.-H."/>
            <person name="Turgeon B."/>
            <person name="Goodwin S."/>
            <person name="Spatafora J."/>
            <person name="Crous P."/>
            <person name="Grigoriev I."/>
        </authorList>
    </citation>
    <scope>NUCLEOTIDE SEQUENCE</scope>
    <source>
        <strain evidence="8">CBS 122681</strain>
    </source>
</reference>
<evidence type="ECO:0000256" key="3">
    <source>
        <dbReference type="ARBA" id="ARBA00022989"/>
    </source>
</evidence>
<evidence type="ECO:0000256" key="2">
    <source>
        <dbReference type="ARBA" id="ARBA00022692"/>
    </source>
</evidence>
<proteinExistence type="inferred from homology"/>